<proteinExistence type="predicted"/>
<evidence type="ECO:0000313" key="2">
    <source>
        <dbReference type="Proteomes" id="UP000004184"/>
    </source>
</evidence>
<reference evidence="2" key="1">
    <citation type="submission" date="2009-02" db="EMBL/GenBank/DDBJ databases">
        <title>Annotation of Streptomyces viridochromogenes strain DSM 40736.</title>
        <authorList>
            <consortium name="The Broad Institute Genome Sequencing Platform"/>
            <consortium name="Broad Institute Microbial Sequencing Center"/>
            <person name="Fischbach M."/>
            <person name="Godfrey P."/>
            <person name="Ward D."/>
            <person name="Young S."/>
            <person name="Zeng Q."/>
            <person name="Koehrsen M."/>
            <person name="Alvarado L."/>
            <person name="Berlin A.M."/>
            <person name="Bochicchio J."/>
            <person name="Borenstein D."/>
            <person name="Chapman S.B."/>
            <person name="Chen Z."/>
            <person name="Engels R."/>
            <person name="Freedman E."/>
            <person name="Gellesch M."/>
            <person name="Goldberg J."/>
            <person name="Griggs A."/>
            <person name="Gujja S."/>
            <person name="Heilman E.R."/>
            <person name="Heiman D.I."/>
            <person name="Hepburn T.A."/>
            <person name="Howarth C."/>
            <person name="Jen D."/>
            <person name="Larson L."/>
            <person name="Lewis B."/>
            <person name="Mehta T."/>
            <person name="Park D."/>
            <person name="Pearson M."/>
            <person name="Richards J."/>
            <person name="Roberts A."/>
            <person name="Saif S."/>
            <person name="Shea T.D."/>
            <person name="Shenoy N."/>
            <person name="Sisk P."/>
            <person name="Stolte C."/>
            <person name="Sykes S.N."/>
            <person name="Thomson T."/>
            <person name="Walk T."/>
            <person name="White J."/>
            <person name="Yandava C."/>
            <person name="Straight P."/>
            <person name="Clardy J."/>
            <person name="Hung D."/>
            <person name="Kolter R."/>
            <person name="Mekalanos J."/>
            <person name="Walker S."/>
            <person name="Walsh C.T."/>
            <person name="Wieland-Brown L.C."/>
            <person name="Haas B."/>
            <person name="Nusbaum C."/>
            <person name="Birren B."/>
        </authorList>
    </citation>
    <scope>NUCLEOTIDE SEQUENCE [LARGE SCALE GENOMIC DNA]</scope>
    <source>
        <strain evidence="2">DSM 40736 / JCM 4977 / BCRC 1201 / Tue 494</strain>
    </source>
</reference>
<name>D9XEZ8_STRVT</name>
<sequence length="220" mass="23093">MSGADYAARLLANAPSGPAPVAAVAAYCASAPLAFEVAAALGGEPPAIVLFDAEATSRESIAADYRTRLAGLGVQLDETELSERVDAVALADAPERLVEELTGDLARRARAALRAAGADEAESAASATQLVNAYTDWLSHLVAAHHARTSPWEGEVLRLTSADTDPFGFACAGGRQRALRLSCERFELLRSEETRAAVLDMLGLARTSDTRERTARCPAA</sequence>
<dbReference type="HOGENOM" id="CLU_1155381_0_0_11"/>
<organism evidence="1 2">
    <name type="scientific">Streptomyces viridochromogenes (strain DSM 40736 / JCM 4977 / BCRC 1201 / Tue 494)</name>
    <dbReference type="NCBI Taxonomy" id="591159"/>
    <lineage>
        <taxon>Bacteria</taxon>
        <taxon>Bacillati</taxon>
        <taxon>Actinomycetota</taxon>
        <taxon>Actinomycetes</taxon>
        <taxon>Kitasatosporales</taxon>
        <taxon>Streptomycetaceae</taxon>
        <taxon>Streptomyces</taxon>
    </lineage>
</organism>
<accession>D9XEZ8</accession>
<evidence type="ECO:0000313" key="1">
    <source>
        <dbReference type="EMBL" id="EFL30477.1"/>
    </source>
</evidence>
<keyword evidence="2" id="KW-1185">Reference proteome</keyword>
<dbReference type="STRING" id="591159.SSQG_00995"/>
<dbReference type="EMBL" id="GG657757">
    <property type="protein sequence ID" value="EFL30477.1"/>
    <property type="molecule type" value="Genomic_DNA"/>
</dbReference>
<dbReference type="AlphaFoldDB" id="D9XEZ8"/>
<dbReference type="eggNOG" id="ENOG5031J96">
    <property type="taxonomic scope" value="Bacteria"/>
</dbReference>
<protein>
    <submittedName>
        <fullName evidence="1">Predicted protein</fullName>
    </submittedName>
</protein>
<gene>
    <name evidence="1" type="ORF">SSQG_00995</name>
</gene>
<dbReference type="Proteomes" id="UP000004184">
    <property type="component" value="Unassembled WGS sequence"/>
</dbReference>